<organism evidence="1 2">
    <name type="scientific">Polarella glacialis</name>
    <name type="common">Dinoflagellate</name>
    <dbReference type="NCBI Taxonomy" id="89957"/>
    <lineage>
        <taxon>Eukaryota</taxon>
        <taxon>Sar</taxon>
        <taxon>Alveolata</taxon>
        <taxon>Dinophyceae</taxon>
        <taxon>Suessiales</taxon>
        <taxon>Suessiaceae</taxon>
        <taxon>Polarella</taxon>
    </lineage>
</organism>
<gene>
    <name evidence="1" type="ORF">PGLA1383_LOCUS19938</name>
</gene>
<comment type="caution">
    <text evidence="1">The sequence shown here is derived from an EMBL/GenBank/DDBJ whole genome shotgun (WGS) entry which is preliminary data.</text>
</comment>
<evidence type="ECO:0000313" key="2">
    <source>
        <dbReference type="Proteomes" id="UP000654075"/>
    </source>
</evidence>
<reference evidence="1" key="1">
    <citation type="submission" date="2021-02" db="EMBL/GenBank/DDBJ databases">
        <authorList>
            <person name="Dougan E. K."/>
            <person name="Rhodes N."/>
            <person name="Thang M."/>
            <person name="Chan C."/>
        </authorList>
    </citation>
    <scope>NUCLEOTIDE SEQUENCE</scope>
</reference>
<proteinExistence type="predicted"/>
<name>A0A813EHR2_POLGL</name>
<keyword evidence="2" id="KW-1185">Reference proteome</keyword>
<dbReference type="Proteomes" id="UP000654075">
    <property type="component" value="Unassembled WGS sequence"/>
</dbReference>
<dbReference type="AlphaFoldDB" id="A0A813EHR2"/>
<dbReference type="EMBL" id="CAJNNV010013384">
    <property type="protein sequence ID" value="CAE8601652.1"/>
    <property type="molecule type" value="Genomic_DNA"/>
</dbReference>
<protein>
    <submittedName>
        <fullName evidence="1">Uncharacterized protein</fullName>
    </submittedName>
</protein>
<evidence type="ECO:0000313" key="1">
    <source>
        <dbReference type="EMBL" id="CAE8601652.1"/>
    </source>
</evidence>
<accession>A0A813EHR2</accession>
<feature type="non-terminal residue" evidence="1">
    <location>
        <position position="1"/>
    </location>
</feature>
<sequence>LLFNLLVNAVGGRLEALQHSLRDSSSTMTAWRAVVADSVVCDLLVFCCHGCFFVCCPIFFVCRTQASTDFSDFAVVFNCFISPTVVSNLNSTNWKQFVVSRGFGMNVQCFGAGASPVFRFSGIKHPTSGAGSQICRKKTPNRLI</sequence>